<proteinExistence type="predicted"/>
<evidence type="ECO:0000313" key="1">
    <source>
        <dbReference type="Proteomes" id="UP001515500"/>
    </source>
</evidence>
<reference evidence="2" key="1">
    <citation type="submission" date="2025-08" db="UniProtKB">
        <authorList>
            <consortium name="RefSeq"/>
        </authorList>
    </citation>
    <scope>IDENTIFICATION</scope>
</reference>
<dbReference type="PANTHER" id="PTHR33880">
    <property type="entry name" value="EXPRESSED PROTEIN"/>
    <property type="match status" value="1"/>
</dbReference>
<keyword evidence="1" id="KW-1185">Reference proteome</keyword>
<sequence length="253" mass="29296">MFVYIYYIYMCVCNKLYLHQLIIPITQSPSLSSTHKMAASPSKLHLLLLFTISISSILSPSSSSPTPSPWPLQFHAILFMNYTGALSLIDLWYDWPNGRNFNIIQDQLLTIGSPFYDLEWNNGTSFMYTLDSTRKCRTIHLDVGILRPNWLDGANYLGQQHVNGFLCNVWEKVDFIWYYEDVLTKRPVHWVFYTGRAAHVMTFEVGAVLEDEKWQAPVYCFDNSDQVVDETEEDLEKSLMLEKSLRAPLKLSL</sequence>
<dbReference type="InterPro" id="IPR038941">
    <property type="entry name" value="At4g14100-like"/>
</dbReference>
<dbReference type="AlphaFoldDB" id="A0AB40AHZ3"/>
<protein>
    <submittedName>
        <fullName evidence="2">Uncharacterized protein At4g14100-like</fullName>
    </submittedName>
</protein>
<organism evidence="1 2">
    <name type="scientific">Dioscorea cayennensis subsp. rotundata</name>
    <name type="common">White Guinea yam</name>
    <name type="synonym">Dioscorea rotundata</name>
    <dbReference type="NCBI Taxonomy" id="55577"/>
    <lineage>
        <taxon>Eukaryota</taxon>
        <taxon>Viridiplantae</taxon>
        <taxon>Streptophyta</taxon>
        <taxon>Embryophyta</taxon>
        <taxon>Tracheophyta</taxon>
        <taxon>Spermatophyta</taxon>
        <taxon>Magnoliopsida</taxon>
        <taxon>Liliopsida</taxon>
        <taxon>Dioscoreales</taxon>
        <taxon>Dioscoreaceae</taxon>
        <taxon>Dioscorea</taxon>
    </lineage>
</organism>
<dbReference type="RefSeq" id="XP_039114454.1">
    <property type="nucleotide sequence ID" value="XM_039258520.1"/>
</dbReference>
<accession>A0AB40AHZ3</accession>
<evidence type="ECO:0000313" key="2">
    <source>
        <dbReference type="RefSeq" id="XP_039114454.1"/>
    </source>
</evidence>
<name>A0AB40AHZ3_DIOCR</name>
<dbReference type="PANTHER" id="PTHR33880:SF19">
    <property type="entry name" value="EXPRESSED PROTEIN"/>
    <property type="match status" value="1"/>
</dbReference>
<dbReference type="Proteomes" id="UP001515500">
    <property type="component" value="Chromosome 19"/>
</dbReference>
<gene>
    <name evidence="2" type="primary">LOC120249844</name>
</gene>
<dbReference type="GeneID" id="120249844"/>